<name>A0A164WZB3_9CRUS</name>
<keyword evidence="3" id="KW-1185">Reference proteome</keyword>
<reference evidence="2 3" key="1">
    <citation type="submission" date="2016-03" db="EMBL/GenBank/DDBJ databases">
        <title>EvidentialGene: Evidence-directed Construction of Genes on Genomes.</title>
        <authorList>
            <person name="Gilbert D.G."/>
            <person name="Choi J.-H."/>
            <person name="Mockaitis K."/>
            <person name="Colbourne J."/>
            <person name="Pfrender M."/>
        </authorList>
    </citation>
    <scope>NUCLEOTIDE SEQUENCE [LARGE SCALE GENOMIC DNA]</scope>
    <source>
        <strain evidence="2 3">Xinb3</strain>
        <tissue evidence="2">Complete organism</tissue>
    </source>
</reference>
<gene>
    <name evidence="2" type="ORF">APZ42_021124</name>
</gene>
<protein>
    <submittedName>
        <fullName evidence="2">Uncharacterized protein</fullName>
    </submittedName>
</protein>
<feature type="transmembrane region" description="Helical" evidence="1">
    <location>
        <begin position="12"/>
        <end position="36"/>
    </location>
</feature>
<proteinExistence type="predicted"/>
<dbReference type="AlphaFoldDB" id="A0A164WZB3"/>
<keyword evidence="1" id="KW-1133">Transmembrane helix</keyword>
<accession>A0A164WZB3</accession>
<evidence type="ECO:0000313" key="2">
    <source>
        <dbReference type="EMBL" id="KZS13720.1"/>
    </source>
</evidence>
<organism evidence="2 3">
    <name type="scientific">Daphnia magna</name>
    <dbReference type="NCBI Taxonomy" id="35525"/>
    <lineage>
        <taxon>Eukaryota</taxon>
        <taxon>Metazoa</taxon>
        <taxon>Ecdysozoa</taxon>
        <taxon>Arthropoda</taxon>
        <taxon>Crustacea</taxon>
        <taxon>Branchiopoda</taxon>
        <taxon>Diplostraca</taxon>
        <taxon>Cladocera</taxon>
        <taxon>Anomopoda</taxon>
        <taxon>Daphniidae</taxon>
        <taxon>Daphnia</taxon>
    </lineage>
</organism>
<keyword evidence="1" id="KW-0472">Membrane</keyword>
<keyword evidence="1" id="KW-0812">Transmembrane</keyword>
<comment type="caution">
    <text evidence="2">The sequence shown here is derived from an EMBL/GenBank/DDBJ whole genome shotgun (WGS) entry which is preliminary data.</text>
</comment>
<dbReference type="EMBL" id="LRGB01001036">
    <property type="protein sequence ID" value="KZS13720.1"/>
    <property type="molecule type" value="Genomic_DNA"/>
</dbReference>
<sequence length="62" mass="7279">MGKQMNQIPMKFCFFIKLVAFLVDGTYSLSAFAFFLNLLQFTITDPKKNFTFGFQLDDFFFP</sequence>
<evidence type="ECO:0000256" key="1">
    <source>
        <dbReference type="SAM" id="Phobius"/>
    </source>
</evidence>
<dbReference type="Proteomes" id="UP000076858">
    <property type="component" value="Unassembled WGS sequence"/>
</dbReference>
<evidence type="ECO:0000313" key="3">
    <source>
        <dbReference type="Proteomes" id="UP000076858"/>
    </source>
</evidence>